<dbReference type="EMBL" id="GELH01000938">
    <property type="protein sequence ID" value="JAS03334.1"/>
    <property type="molecule type" value="Transcribed_RNA"/>
</dbReference>
<dbReference type="AlphaFoldDB" id="A0A194AJ77"/>
<name>A0A194AJ77_PINFU</name>
<dbReference type="PROSITE" id="PS00615">
    <property type="entry name" value="C_TYPE_LECTIN_1"/>
    <property type="match status" value="1"/>
</dbReference>
<feature type="signal peptide" evidence="2">
    <location>
        <begin position="1"/>
        <end position="17"/>
    </location>
</feature>
<protein>
    <recommendedName>
        <fullName evidence="3">C-type lectin domain-containing protein</fullName>
    </recommendedName>
</protein>
<dbReference type="SMART" id="SM00034">
    <property type="entry name" value="CLECT"/>
    <property type="match status" value="1"/>
</dbReference>
<dbReference type="InterPro" id="IPR001304">
    <property type="entry name" value="C-type_lectin-like"/>
</dbReference>
<evidence type="ECO:0000259" key="3">
    <source>
        <dbReference type="PROSITE" id="PS50041"/>
    </source>
</evidence>
<dbReference type="EMBL" id="GELH01000937">
    <property type="protein sequence ID" value="JAS03335.1"/>
    <property type="molecule type" value="Transcribed_RNA"/>
</dbReference>
<organism evidence="4">
    <name type="scientific">Pinctada fucata</name>
    <name type="common">Akoya pearl oyster</name>
    <name type="synonym">Pinctada imbricata fucata</name>
    <dbReference type="NCBI Taxonomy" id="50426"/>
    <lineage>
        <taxon>Eukaryota</taxon>
        <taxon>Metazoa</taxon>
        <taxon>Spiralia</taxon>
        <taxon>Lophotrochozoa</taxon>
        <taxon>Mollusca</taxon>
        <taxon>Bivalvia</taxon>
        <taxon>Autobranchia</taxon>
        <taxon>Pteriomorphia</taxon>
        <taxon>Pterioida</taxon>
        <taxon>Pterioidea</taxon>
        <taxon>Pteriidae</taxon>
        <taxon>Pinctada</taxon>
    </lineage>
</organism>
<dbReference type="PANTHER" id="PTHR22803">
    <property type="entry name" value="MANNOSE, PHOSPHOLIPASE, LECTIN RECEPTOR RELATED"/>
    <property type="match status" value="1"/>
</dbReference>
<evidence type="ECO:0000256" key="2">
    <source>
        <dbReference type="SAM" id="SignalP"/>
    </source>
</evidence>
<proteinExistence type="predicted"/>
<reference evidence="4" key="1">
    <citation type="submission" date="2016-03" db="EMBL/GenBank/DDBJ databases">
        <authorList>
            <person name="Ploux O."/>
        </authorList>
    </citation>
    <scope>NUCLEOTIDE SEQUENCE</scope>
    <source>
        <tissue evidence="4">Mantle</tissue>
    </source>
</reference>
<accession>A0A194AJ77</accession>
<keyword evidence="2" id="KW-0732">Signal</keyword>
<dbReference type="PROSITE" id="PS50041">
    <property type="entry name" value="C_TYPE_LECTIN_2"/>
    <property type="match status" value="1"/>
</dbReference>
<dbReference type="Pfam" id="PF00059">
    <property type="entry name" value="Lectin_C"/>
    <property type="match status" value="1"/>
</dbReference>
<feature type="domain" description="C-type lectin" evidence="3">
    <location>
        <begin position="26"/>
        <end position="154"/>
    </location>
</feature>
<dbReference type="InterPro" id="IPR050111">
    <property type="entry name" value="C-type_lectin/snaclec_domain"/>
</dbReference>
<evidence type="ECO:0000256" key="1">
    <source>
        <dbReference type="ARBA" id="ARBA00023157"/>
    </source>
</evidence>
<dbReference type="InterPro" id="IPR016187">
    <property type="entry name" value="CTDL_fold"/>
</dbReference>
<dbReference type="SUPFAM" id="SSF56436">
    <property type="entry name" value="C-type lectin-like"/>
    <property type="match status" value="1"/>
</dbReference>
<dbReference type="InterPro" id="IPR018378">
    <property type="entry name" value="C-type_lectin_CS"/>
</dbReference>
<evidence type="ECO:0000313" key="4">
    <source>
        <dbReference type="EMBL" id="JAS03334.1"/>
    </source>
</evidence>
<dbReference type="InterPro" id="IPR016186">
    <property type="entry name" value="C-type_lectin-like/link_sf"/>
</dbReference>
<feature type="chain" id="PRO_5013481074" description="C-type lectin domain-containing protein" evidence="2">
    <location>
        <begin position="18"/>
        <end position="169"/>
    </location>
</feature>
<sequence length="169" mass="19091">MLNKITFFVVCIALVNADCGNGWTRYQDSCYLFSRFVGSYSEAEFFCTSVGGNLVQLETAAENNFVKQKLQELHPHDPNIDSANYWIGLHDVLVEGEYRWMPSELMLSNSDWIKGEPNNADHGIEDEDCVEMNGHNGFKWNDNDCSTRLLFICEALNVNDGQIQPGILG</sequence>
<keyword evidence="1" id="KW-1015">Disulfide bond</keyword>
<dbReference type="Gene3D" id="3.10.100.10">
    <property type="entry name" value="Mannose-Binding Protein A, subunit A"/>
    <property type="match status" value="1"/>
</dbReference>